<keyword evidence="2" id="KW-1185">Reference proteome</keyword>
<dbReference type="InterPro" id="IPR011990">
    <property type="entry name" value="TPR-like_helical_dom_sf"/>
</dbReference>
<gene>
    <name evidence="1" type="ORF">SAMN05216275_11579</name>
</gene>
<evidence type="ECO:0000313" key="2">
    <source>
        <dbReference type="Proteomes" id="UP000199111"/>
    </source>
</evidence>
<dbReference type="SUPFAM" id="SSF81901">
    <property type="entry name" value="HCP-like"/>
    <property type="match status" value="1"/>
</dbReference>
<organism evidence="1 2">
    <name type="scientific">Streptosporangium canum</name>
    <dbReference type="NCBI Taxonomy" id="324952"/>
    <lineage>
        <taxon>Bacteria</taxon>
        <taxon>Bacillati</taxon>
        <taxon>Actinomycetota</taxon>
        <taxon>Actinomycetes</taxon>
        <taxon>Streptosporangiales</taxon>
        <taxon>Streptosporangiaceae</taxon>
        <taxon>Streptosporangium</taxon>
    </lineage>
</organism>
<name>A0A1I3VZ76_9ACTN</name>
<protein>
    <recommendedName>
        <fullName evidence="3">Sel1 repeat-containing protein</fullName>
    </recommendedName>
</protein>
<dbReference type="Proteomes" id="UP000199111">
    <property type="component" value="Unassembled WGS sequence"/>
</dbReference>
<evidence type="ECO:0008006" key="3">
    <source>
        <dbReference type="Google" id="ProtNLM"/>
    </source>
</evidence>
<reference evidence="2" key="1">
    <citation type="submission" date="2016-10" db="EMBL/GenBank/DDBJ databases">
        <authorList>
            <person name="Varghese N."/>
            <person name="Submissions S."/>
        </authorList>
    </citation>
    <scope>NUCLEOTIDE SEQUENCE [LARGE SCALE GENOMIC DNA]</scope>
    <source>
        <strain evidence="2">CGMCC 4.2126</strain>
    </source>
</reference>
<dbReference type="EMBL" id="FOQY01000015">
    <property type="protein sequence ID" value="SFK00253.1"/>
    <property type="molecule type" value="Genomic_DNA"/>
</dbReference>
<accession>A0A1I3VZ76</accession>
<proteinExistence type="predicted"/>
<dbReference type="AlphaFoldDB" id="A0A1I3VZ76"/>
<dbReference type="Gene3D" id="1.25.40.10">
    <property type="entry name" value="Tetratricopeptide repeat domain"/>
    <property type="match status" value="1"/>
</dbReference>
<evidence type="ECO:0000313" key="1">
    <source>
        <dbReference type="EMBL" id="SFK00253.1"/>
    </source>
</evidence>
<sequence>MQHSCDEPSIRQISHFSYRLSELVEGKARARRLPGLSPTCVSDFLSGNRGGRPKLTRILSFVLACRYYAWDSGPLHAKPDPAAERDIWREKLETLFQDSPSAVAEPTISPLVTSAENLRQVSALPSTATAPTTSAGRLSVGEFNIHQRQYQEWYGLHGLDLAQAARAGEANAAFRLGVLLTLDRHPRMARLWLASATRSAHPHAGSLLHTEINGAAGRTAAADHAYLLGQSAHGQGDIPTAAIYYGRAAANGHADAAYHMALLHLVRGETGPAGRWFAAASRNGHPDGDRQLNQIMQGLSRNDSAAFSDT</sequence>